<reference evidence="1" key="1">
    <citation type="submission" date="2003-10" db="EMBL/GenBank/DDBJ databases">
        <authorList>
            <person name="Buell C."/>
            <person name="Yuan Q."/>
            <person name="Ouyang S."/>
            <person name="Liu J."/>
            <person name="Wang A."/>
            <person name="Maiti R."/>
            <person name="Lin H."/>
            <person name="Zhu W."/>
            <person name="Hamilton J."/>
            <person name="Jones K."/>
            <person name="Tallon L."/>
            <person name="Feldblyum T."/>
            <person name="Tsitrin T."/>
            <person name="Bera J."/>
            <person name="Kim M."/>
            <person name="Jin S."/>
            <person name="Fadrosh D."/>
            <person name="Vuong H."/>
            <person name="Overton II L."/>
            <person name="Reardon M."/>
            <person name="Weaver B."/>
            <person name="Johri S."/>
            <person name="Lewis M."/>
            <person name="Utterback T."/>
            <person name="Van Aken S."/>
            <person name="Wortman J."/>
            <person name="Haas B."/>
            <person name="Koo H."/>
            <person name="Zismann V."/>
            <person name="Hsiao J."/>
            <person name="Iobst S."/>
            <person name="de Vazeilles A."/>
            <person name="White O."/>
            <person name="Salzberg S."/>
            <person name="Fraser C."/>
        </authorList>
    </citation>
    <scope>NUCLEOTIDE SEQUENCE</scope>
</reference>
<gene>
    <name evidence="2" type="ordered locus">LOC_Os03g51264</name>
</gene>
<reference evidence="1" key="3">
    <citation type="submission" date="2005-04" db="EMBL/GenBank/DDBJ databases">
        <authorList>
            <person name="Buell R."/>
        </authorList>
    </citation>
    <scope>NUCLEOTIDE SEQUENCE</scope>
</reference>
<sequence length="74" mass="8745">MQAQLCTEVRWIEHRSRPYAEIRRTVGSLNIDGKFKPSSTLIFRYGRHEESKILSHSRVFYHAKRYSSNVCSTK</sequence>
<dbReference type="EMBL" id="AC146936">
    <property type="protein sequence ID" value="AAX95691.1"/>
    <property type="molecule type" value="Genomic_DNA"/>
</dbReference>
<organism evidence="1">
    <name type="scientific">Oryza sativa subsp. japonica</name>
    <name type="common">Rice</name>
    <dbReference type="NCBI Taxonomy" id="39947"/>
    <lineage>
        <taxon>Eukaryota</taxon>
        <taxon>Viridiplantae</taxon>
        <taxon>Streptophyta</taxon>
        <taxon>Embryophyta</taxon>
        <taxon>Tracheophyta</taxon>
        <taxon>Spermatophyta</taxon>
        <taxon>Magnoliopsida</taxon>
        <taxon>Liliopsida</taxon>
        <taxon>Poales</taxon>
        <taxon>Poaceae</taxon>
        <taxon>BOP clade</taxon>
        <taxon>Oryzoideae</taxon>
        <taxon>Oryzeae</taxon>
        <taxon>Oryzinae</taxon>
        <taxon>Oryza</taxon>
        <taxon>Oryza sativa</taxon>
    </lineage>
</organism>
<dbReference type="AlphaFoldDB" id="Q53K26"/>
<accession>Q53K26</accession>
<protein>
    <submittedName>
        <fullName evidence="1">Uncharacterized protein</fullName>
    </submittedName>
</protein>
<reference evidence="2" key="4">
    <citation type="submission" date="2006-06" db="EMBL/GenBank/DDBJ databases">
        <authorList>
            <person name="Buell R."/>
            <person name="Wing R.A."/>
            <person name="McCombie W.A."/>
            <person name="Ouyang S."/>
        </authorList>
    </citation>
    <scope>NUCLEOTIDE SEQUENCE</scope>
</reference>
<dbReference type="EMBL" id="DP000009">
    <property type="protein sequence ID" value="ABF98603.1"/>
    <property type="molecule type" value="Genomic_DNA"/>
</dbReference>
<proteinExistence type="predicted"/>
<name>Q53K26_ORYSJ</name>
<evidence type="ECO:0000313" key="2">
    <source>
        <dbReference type="EMBL" id="ABF98603.1"/>
    </source>
</evidence>
<reference evidence="2" key="2">
    <citation type="journal article" date="2005" name="Genome Res.">
        <title>Sequence, annotation, and analysis of synteny between rice chromosome 3 and diverged grass species.</title>
        <authorList>
            <consortium name="Rice Chromosome 3 Sequencing Consortium"/>
            <person name="Buell C.R."/>
            <person name="Yuan Q."/>
            <person name="Ouyang S."/>
            <person name="Liu J."/>
            <person name="Zhu W."/>
            <person name="Wang A."/>
            <person name="Maiti R."/>
            <person name="Haas B."/>
            <person name="Wortman J."/>
            <person name="Pertea M."/>
            <person name="Jones K.M."/>
            <person name="Kim M."/>
            <person name="Overton L."/>
            <person name="Tsitrin T."/>
            <person name="Fadrosh D."/>
            <person name="Bera J."/>
            <person name="Weaver B."/>
            <person name="Jin S."/>
            <person name="Johri S."/>
            <person name="Reardon M."/>
            <person name="Webb K."/>
            <person name="Hill J."/>
            <person name="Moffat K."/>
            <person name="Tallon L."/>
            <person name="Van Aken S."/>
            <person name="Lewis M."/>
            <person name="Utterback T."/>
            <person name="Feldblyum T."/>
            <person name="Zismann V."/>
            <person name="Iobst S."/>
            <person name="Hsiao J."/>
            <person name="de Vazeille A.R."/>
            <person name="Salzberg S.L."/>
            <person name="White O."/>
            <person name="Fraser C."/>
            <person name="Yu Y."/>
            <person name="Kim H."/>
            <person name="Rambo T."/>
            <person name="Currie J."/>
            <person name="Collura K."/>
            <person name="Kernodle-Thompson S."/>
            <person name="Wei F."/>
            <person name="Kudrna K."/>
            <person name="Ammiraju J.S."/>
            <person name="Luo M."/>
            <person name="Goicoechea J.L."/>
            <person name="Wing R.A."/>
            <person name="Henry D."/>
            <person name="Oates R."/>
            <person name="Palmer M."/>
            <person name="Pries G."/>
            <person name="Saski C."/>
            <person name="Simmons J."/>
            <person name="Soderlund C."/>
            <person name="Nelson W."/>
            <person name="de la Bastide M."/>
            <person name="Spiegel L."/>
            <person name="Nascimento L."/>
            <person name="Huang E."/>
            <person name="Preston R."/>
            <person name="Zutavern T."/>
            <person name="Palmer L."/>
            <person name="O'Shaughnessy A."/>
            <person name="Dike S."/>
            <person name="McCombie W.R."/>
            <person name="Minx P."/>
            <person name="Cordum H."/>
            <person name="Wilson R."/>
            <person name="Jin W."/>
            <person name="Lee H.R."/>
            <person name="Jiang J."/>
            <person name="Jackson S."/>
        </authorList>
    </citation>
    <scope>NUCLEOTIDE SEQUENCE [LARGE SCALE GENOMIC DNA]</scope>
</reference>
<evidence type="ECO:0000313" key="1">
    <source>
        <dbReference type="EMBL" id="AAX95691.1"/>
    </source>
</evidence>